<sequence>MNSFEINHIEIEREARRLRAEALRSILKAVVAFVRSGTVVFGRQTAH</sequence>
<proteinExistence type="predicted"/>
<dbReference type="EMBL" id="CYRX01000033">
    <property type="protein sequence ID" value="CUH62239.1"/>
    <property type="molecule type" value="Genomic_DNA"/>
</dbReference>
<dbReference type="RefSeq" id="WP_158508610.1">
    <property type="nucleotide sequence ID" value="NZ_CP107618.1"/>
</dbReference>
<accession>A0A0P1FM31</accession>
<reference evidence="1 2" key="1">
    <citation type="submission" date="2015-09" db="EMBL/GenBank/DDBJ databases">
        <authorList>
            <consortium name="Swine Surveillance"/>
        </authorList>
    </citation>
    <scope>NUCLEOTIDE SEQUENCE [LARGE SCALE GENOMIC DNA]</scope>
    <source>
        <strain evidence="1 2">CECT 5294</strain>
    </source>
</reference>
<dbReference type="AlphaFoldDB" id="A0A0P1FM31"/>
<organism evidence="1 2">
    <name type="scientific">Thalassobacter stenotrophicus</name>
    <dbReference type="NCBI Taxonomy" id="266809"/>
    <lineage>
        <taxon>Bacteria</taxon>
        <taxon>Pseudomonadati</taxon>
        <taxon>Pseudomonadota</taxon>
        <taxon>Alphaproteobacteria</taxon>
        <taxon>Rhodobacterales</taxon>
        <taxon>Roseobacteraceae</taxon>
        <taxon>Thalassobacter</taxon>
    </lineage>
</organism>
<evidence type="ECO:0000313" key="1">
    <source>
        <dbReference type="EMBL" id="CUH62239.1"/>
    </source>
</evidence>
<dbReference type="InterPro" id="IPR058227">
    <property type="entry name" value="RSP_7527-like"/>
</dbReference>
<evidence type="ECO:0000313" key="2">
    <source>
        <dbReference type="Proteomes" id="UP000051298"/>
    </source>
</evidence>
<protein>
    <submittedName>
        <fullName evidence="1">Uncharacterized protein</fullName>
    </submittedName>
</protein>
<dbReference type="NCBIfam" id="NF046098">
    <property type="entry name" value="RSP_7527_fam"/>
    <property type="match status" value="1"/>
</dbReference>
<name>A0A0P1FM31_9RHOB</name>
<dbReference type="Proteomes" id="UP000051298">
    <property type="component" value="Unassembled WGS sequence"/>
</dbReference>
<gene>
    <name evidence="1" type="ORF">THS5294_03553</name>
</gene>